<dbReference type="Pfam" id="PF14341">
    <property type="entry name" value="PilX_N"/>
    <property type="match status" value="1"/>
</dbReference>
<gene>
    <name evidence="2" type="ORF">A3H78_00630</name>
</gene>
<sequence length="316" mass="34361">MIQIVKNIFKNSRWHDWKGLPTARRQSRALAGGKVVTESAPVENQLDASGQILLVIVLISTVLLTIGLSVSKVTTQETRVSKLEEDSKRAFAAAEAGLEAALQLQSGSIALSTVLGEDAGISGQAEIITTDAPSYKAPELKKDKQLTFYLSGFTPADPGNPDSQGVFDEPFSGNLKIHIDDEASFCTETKKHALELTFVNATTTENKISTRKVIELKNCDPQVIEGTTDKINYDDIIDLSALPSHLLFIRLIAPSSEFTGIRLQVINSTGDGSENWPTQGKTIISTATTTQTNVSKKIKLFQSYPQLPADFFITSF</sequence>
<protein>
    <recommendedName>
        <fullName evidence="1">Type 4 fimbrial biogenesis protein PilX N-terminal domain-containing protein</fullName>
    </recommendedName>
</protein>
<evidence type="ECO:0000313" key="3">
    <source>
        <dbReference type="Proteomes" id="UP000177418"/>
    </source>
</evidence>
<feature type="domain" description="Type 4 fimbrial biogenesis protein PilX N-terminal" evidence="1">
    <location>
        <begin position="49"/>
        <end position="99"/>
    </location>
</feature>
<evidence type="ECO:0000259" key="1">
    <source>
        <dbReference type="Pfam" id="PF14341"/>
    </source>
</evidence>
<organism evidence="2 3">
    <name type="scientific">Candidatus Roizmanbacteria bacterium RIFCSPLOWO2_02_FULL_36_11</name>
    <dbReference type="NCBI Taxonomy" id="1802071"/>
    <lineage>
        <taxon>Bacteria</taxon>
        <taxon>Candidatus Roizmaniibacteriota</taxon>
    </lineage>
</organism>
<accession>A0A1F7JH73</accession>
<dbReference type="AlphaFoldDB" id="A0A1F7JH73"/>
<evidence type="ECO:0000313" key="2">
    <source>
        <dbReference type="EMBL" id="OGK54965.1"/>
    </source>
</evidence>
<dbReference type="Proteomes" id="UP000177418">
    <property type="component" value="Unassembled WGS sequence"/>
</dbReference>
<comment type="caution">
    <text evidence="2">The sequence shown here is derived from an EMBL/GenBank/DDBJ whole genome shotgun (WGS) entry which is preliminary data.</text>
</comment>
<proteinExistence type="predicted"/>
<reference evidence="2 3" key="1">
    <citation type="journal article" date="2016" name="Nat. Commun.">
        <title>Thousands of microbial genomes shed light on interconnected biogeochemical processes in an aquifer system.</title>
        <authorList>
            <person name="Anantharaman K."/>
            <person name="Brown C.T."/>
            <person name="Hug L.A."/>
            <person name="Sharon I."/>
            <person name="Castelle C.J."/>
            <person name="Probst A.J."/>
            <person name="Thomas B.C."/>
            <person name="Singh A."/>
            <person name="Wilkins M.J."/>
            <person name="Karaoz U."/>
            <person name="Brodie E.L."/>
            <person name="Williams K.H."/>
            <person name="Hubbard S.S."/>
            <person name="Banfield J.F."/>
        </authorList>
    </citation>
    <scope>NUCLEOTIDE SEQUENCE [LARGE SCALE GENOMIC DNA]</scope>
</reference>
<dbReference type="InterPro" id="IPR025746">
    <property type="entry name" value="PilX_N_dom"/>
</dbReference>
<dbReference type="EMBL" id="MGAV01000012">
    <property type="protein sequence ID" value="OGK54965.1"/>
    <property type="molecule type" value="Genomic_DNA"/>
</dbReference>
<name>A0A1F7JH73_9BACT</name>